<dbReference type="AlphaFoldDB" id="A0A6G0WZU2"/>
<dbReference type="InterPro" id="IPR002110">
    <property type="entry name" value="Ankyrin_rpt"/>
</dbReference>
<feature type="repeat" description="ANK" evidence="3">
    <location>
        <begin position="131"/>
        <end position="163"/>
    </location>
</feature>
<dbReference type="InterPro" id="IPR036770">
    <property type="entry name" value="Ankyrin_rpt-contain_sf"/>
</dbReference>
<evidence type="ECO:0000313" key="4">
    <source>
        <dbReference type="EMBL" id="KAF0733056.1"/>
    </source>
</evidence>
<dbReference type="EMBL" id="VJMJ01000126">
    <property type="protein sequence ID" value="KAF0733056.1"/>
    <property type="molecule type" value="Genomic_DNA"/>
</dbReference>
<evidence type="ECO:0000256" key="1">
    <source>
        <dbReference type="ARBA" id="ARBA00022737"/>
    </source>
</evidence>
<protein>
    <submittedName>
        <fullName evidence="4">Uncharacterized protein</fullName>
    </submittedName>
</protein>
<name>A0A6G0WZU2_9STRA</name>
<feature type="repeat" description="ANK" evidence="3">
    <location>
        <begin position="39"/>
        <end position="71"/>
    </location>
</feature>
<reference evidence="4 5" key="1">
    <citation type="submission" date="2019-07" db="EMBL/GenBank/DDBJ databases">
        <title>Genomics analysis of Aphanomyces spp. identifies a new class of oomycete effector associated with host adaptation.</title>
        <authorList>
            <person name="Gaulin E."/>
        </authorList>
    </citation>
    <scope>NUCLEOTIDE SEQUENCE [LARGE SCALE GENOMIC DNA]</scope>
    <source>
        <strain evidence="4 5">ATCC 201684</strain>
    </source>
</reference>
<organism evidence="4 5">
    <name type="scientific">Aphanomyces euteiches</name>
    <dbReference type="NCBI Taxonomy" id="100861"/>
    <lineage>
        <taxon>Eukaryota</taxon>
        <taxon>Sar</taxon>
        <taxon>Stramenopiles</taxon>
        <taxon>Oomycota</taxon>
        <taxon>Saprolegniomycetes</taxon>
        <taxon>Saprolegniales</taxon>
        <taxon>Verrucalvaceae</taxon>
        <taxon>Aphanomyces</taxon>
    </lineage>
</organism>
<dbReference type="VEuPathDB" id="FungiDB:AeMF1_001102"/>
<dbReference type="Pfam" id="PF12796">
    <property type="entry name" value="Ank_2"/>
    <property type="match status" value="2"/>
</dbReference>
<dbReference type="SUPFAM" id="SSF48403">
    <property type="entry name" value="Ankyrin repeat"/>
    <property type="match status" value="1"/>
</dbReference>
<accession>A0A6G0WZU2</accession>
<evidence type="ECO:0000313" key="5">
    <source>
        <dbReference type="Proteomes" id="UP000481153"/>
    </source>
</evidence>
<dbReference type="Proteomes" id="UP000481153">
    <property type="component" value="Unassembled WGS sequence"/>
</dbReference>
<feature type="repeat" description="ANK" evidence="3">
    <location>
        <begin position="198"/>
        <end position="230"/>
    </location>
</feature>
<dbReference type="PANTHER" id="PTHR24171:SF8">
    <property type="entry name" value="BRCA1-ASSOCIATED RING DOMAIN PROTEIN 1"/>
    <property type="match status" value="1"/>
</dbReference>
<keyword evidence="5" id="KW-1185">Reference proteome</keyword>
<evidence type="ECO:0000256" key="2">
    <source>
        <dbReference type="ARBA" id="ARBA00023043"/>
    </source>
</evidence>
<keyword evidence="1" id="KW-0677">Repeat</keyword>
<dbReference type="PANTHER" id="PTHR24171">
    <property type="entry name" value="ANKYRIN REPEAT DOMAIN-CONTAINING PROTEIN 39-RELATED"/>
    <property type="match status" value="1"/>
</dbReference>
<sequence length="260" mass="27654">MEGPASTDAFIEAAQRGHLEHVQEKLARGVSINAKHSELEWTALHAAAANGHSSVVQLLLEHNADCTLVTSKNKTPLALAVQRGHSSIVNVLRGSQKYTADDFVEAARRGELGDIEAMISWGMAVDIQNKYGVSALAFAVDQSHVDIARYLLANGADPNGSTRYGASVWLTAIDKGNIDIVILFLRAGASANVTDPDDGSTPLHIAACRGYADIAALLIENGADKSAQNIDQDTPYRVAMRNSQLDAVSSNGLTMAHLLD</sequence>
<gene>
    <name evidence="4" type="ORF">Ae201684_009879</name>
</gene>
<evidence type="ECO:0000256" key="3">
    <source>
        <dbReference type="PROSITE-ProRule" id="PRU00023"/>
    </source>
</evidence>
<dbReference type="GO" id="GO:0004842">
    <property type="term" value="F:ubiquitin-protein transferase activity"/>
    <property type="evidence" value="ECO:0007669"/>
    <property type="project" value="TreeGrafter"/>
</dbReference>
<dbReference type="PRINTS" id="PR01415">
    <property type="entry name" value="ANKYRIN"/>
</dbReference>
<dbReference type="Gene3D" id="1.25.40.20">
    <property type="entry name" value="Ankyrin repeat-containing domain"/>
    <property type="match status" value="2"/>
</dbReference>
<dbReference type="GO" id="GO:0085020">
    <property type="term" value="P:protein K6-linked ubiquitination"/>
    <property type="evidence" value="ECO:0007669"/>
    <property type="project" value="TreeGrafter"/>
</dbReference>
<dbReference type="PROSITE" id="PS50088">
    <property type="entry name" value="ANK_REPEAT"/>
    <property type="match status" value="3"/>
</dbReference>
<dbReference type="SMART" id="SM00248">
    <property type="entry name" value="ANK"/>
    <property type="match status" value="6"/>
</dbReference>
<keyword evidence="2 3" id="KW-0040">ANK repeat</keyword>
<dbReference type="PROSITE" id="PS50297">
    <property type="entry name" value="ANK_REP_REGION"/>
    <property type="match status" value="3"/>
</dbReference>
<comment type="caution">
    <text evidence="4">The sequence shown here is derived from an EMBL/GenBank/DDBJ whole genome shotgun (WGS) entry which is preliminary data.</text>
</comment>
<dbReference type="Pfam" id="PF13857">
    <property type="entry name" value="Ank_5"/>
    <property type="match status" value="1"/>
</dbReference>
<proteinExistence type="predicted"/>